<keyword evidence="3" id="KW-1185">Reference proteome</keyword>
<name>A0A0G4EAG3_VITBC</name>
<organism evidence="2 3">
    <name type="scientific">Vitrella brassicaformis (strain CCMP3155)</name>
    <dbReference type="NCBI Taxonomy" id="1169540"/>
    <lineage>
        <taxon>Eukaryota</taxon>
        <taxon>Sar</taxon>
        <taxon>Alveolata</taxon>
        <taxon>Colpodellida</taxon>
        <taxon>Vitrellaceae</taxon>
        <taxon>Vitrella</taxon>
    </lineage>
</organism>
<protein>
    <recommendedName>
        <fullName evidence="4">EF-hand domain-containing protein</fullName>
    </recommendedName>
</protein>
<dbReference type="PhylomeDB" id="A0A0G4EAG3"/>
<dbReference type="InterPro" id="IPR018247">
    <property type="entry name" value="EF_Hand_1_Ca_BS"/>
</dbReference>
<evidence type="ECO:0000313" key="2">
    <source>
        <dbReference type="EMBL" id="CEL92223.1"/>
    </source>
</evidence>
<dbReference type="InParanoid" id="A0A0G4EAG3"/>
<accession>A0A0G4EAG3</accession>
<proteinExistence type="predicted"/>
<evidence type="ECO:0000256" key="1">
    <source>
        <dbReference type="SAM" id="MobiDB-lite"/>
    </source>
</evidence>
<dbReference type="Gene3D" id="3.80.10.10">
    <property type="entry name" value="Ribonuclease Inhibitor"/>
    <property type="match status" value="1"/>
</dbReference>
<reference evidence="2 3" key="1">
    <citation type="submission" date="2014-11" db="EMBL/GenBank/DDBJ databases">
        <authorList>
            <person name="Zhu J."/>
            <person name="Qi W."/>
            <person name="Song R."/>
        </authorList>
    </citation>
    <scope>NUCLEOTIDE SEQUENCE [LARGE SCALE GENOMIC DNA]</scope>
</reference>
<evidence type="ECO:0008006" key="4">
    <source>
        <dbReference type="Google" id="ProtNLM"/>
    </source>
</evidence>
<dbReference type="STRING" id="1169540.A0A0G4EAG3"/>
<dbReference type="SUPFAM" id="SSF52058">
    <property type="entry name" value="L domain-like"/>
    <property type="match status" value="1"/>
</dbReference>
<evidence type="ECO:0000313" key="3">
    <source>
        <dbReference type="Proteomes" id="UP000041254"/>
    </source>
</evidence>
<gene>
    <name evidence="2" type="ORF">Vbra_10961</name>
</gene>
<sequence>MVEMTGCSPEGARLEDKTGNSPRRLQKILPSDDTLGDDSESEHVPAKPSLFRMASMALQRMKTHDLSAQRIRRQITSVLQVEDFIKEEEEEAMREEREFCSRKLALRETRGSTEVPCVSRRGGSVGVEFIANRGSSIRGDSVWIRRCETIFLALGVLWLAFTSFYAIHEVVNRLRAHYVCTEDNIPSWGQCIQKTYPVVVPYQILRGLPRGLPCNCVYMACTKVTNMSAAHINAGLDFFSTLQGIGFGSIEADSADNGTVLRHPIRELSSKGLARQKSLRYITGWHTELEEVPRGLEKLPNLEYVNFALSRISEVPEWIASLPRLRFIDLRVNSVTSLPASITKMKDTLELLLLEYNPICYTDCFHTQSKSFLSVVNKWKPCGVTYDIVDFPSDCVAFCELGRALWHTMDTNKDGLVCVDEYQQYILERRPSWGNVTRFREVIHEHKDAAEDDHGCATGRVMSIYATSGVSDCQDCSWAAELSS</sequence>
<dbReference type="AlphaFoldDB" id="A0A0G4EAG3"/>
<dbReference type="EMBL" id="CDMY01000055">
    <property type="protein sequence ID" value="CEL92223.1"/>
    <property type="molecule type" value="Genomic_DNA"/>
</dbReference>
<dbReference type="PROSITE" id="PS00018">
    <property type="entry name" value="EF_HAND_1"/>
    <property type="match status" value="1"/>
</dbReference>
<dbReference type="VEuPathDB" id="CryptoDB:Vbra_10961"/>
<dbReference type="Proteomes" id="UP000041254">
    <property type="component" value="Unassembled WGS sequence"/>
</dbReference>
<dbReference type="InterPro" id="IPR032675">
    <property type="entry name" value="LRR_dom_sf"/>
</dbReference>
<feature type="region of interest" description="Disordered" evidence="1">
    <location>
        <begin position="1"/>
        <end position="46"/>
    </location>
</feature>
<dbReference type="OrthoDB" id="2021138at2759"/>